<dbReference type="RefSeq" id="WP_012110214.1">
    <property type="nucleotide sequence ID" value="NC_009719.1"/>
</dbReference>
<dbReference type="Gene3D" id="3.10.129.10">
    <property type="entry name" value="Hotdog Thioesterase"/>
    <property type="match status" value="1"/>
</dbReference>
<dbReference type="InterPro" id="IPR003736">
    <property type="entry name" value="PAAI_dom"/>
</dbReference>
<dbReference type="OrthoDB" id="9813282at2"/>
<proteinExistence type="predicted"/>
<sequence>MDISYLPFANLLGIEIVEAKPELVVARLAVRKELCTIPDILHGGAIMSFADTVGAVATVLNLPEGASTTTVESKTNFLAPVPLGDTAIATCEAFHKGGRLMVWQTKITRNDGRLCAVVTQSQMVLKPEKKG</sequence>
<dbReference type="NCBIfam" id="TIGR00369">
    <property type="entry name" value="unchar_dom_1"/>
    <property type="match status" value="1"/>
</dbReference>
<gene>
    <name evidence="3" type="ordered locus">Plav_1320</name>
</gene>
<dbReference type="KEGG" id="pla:Plav_1320"/>
<feature type="domain" description="Thioesterase" evidence="2">
    <location>
        <begin position="40"/>
        <end position="116"/>
    </location>
</feature>
<reference evidence="3 4" key="1">
    <citation type="journal article" date="2011" name="Stand. Genomic Sci.">
        <title>Complete genome sequence of Parvibaculum lavamentivorans type strain (DS-1(T)).</title>
        <authorList>
            <person name="Schleheck D."/>
            <person name="Weiss M."/>
            <person name="Pitluck S."/>
            <person name="Bruce D."/>
            <person name="Land M.L."/>
            <person name="Han S."/>
            <person name="Saunders E."/>
            <person name="Tapia R."/>
            <person name="Detter C."/>
            <person name="Brettin T."/>
            <person name="Han J."/>
            <person name="Woyke T."/>
            <person name="Goodwin L."/>
            <person name="Pennacchio L."/>
            <person name="Nolan M."/>
            <person name="Cook A.M."/>
            <person name="Kjelleberg S."/>
            <person name="Thomas T."/>
        </authorList>
    </citation>
    <scope>NUCLEOTIDE SEQUENCE [LARGE SCALE GENOMIC DNA]</scope>
    <source>
        <strain evidence="4">DS-1 / DSM 13023 / NCIMB 13966</strain>
    </source>
</reference>
<dbReference type="CDD" id="cd03443">
    <property type="entry name" value="PaaI_thioesterase"/>
    <property type="match status" value="1"/>
</dbReference>
<dbReference type="GO" id="GO:0061522">
    <property type="term" value="F:1,4-dihydroxy-2-naphthoyl-CoA thioesterase activity"/>
    <property type="evidence" value="ECO:0007669"/>
    <property type="project" value="TreeGrafter"/>
</dbReference>
<dbReference type="InterPro" id="IPR029069">
    <property type="entry name" value="HotDog_dom_sf"/>
</dbReference>
<dbReference type="eggNOG" id="COG2050">
    <property type="taxonomic scope" value="Bacteria"/>
</dbReference>
<keyword evidence="1" id="KW-0378">Hydrolase</keyword>
<dbReference type="HOGENOM" id="CLU_089876_13_4_5"/>
<dbReference type="PANTHER" id="PTHR43240">
    <property type="entry name" value="1,4-DIHYDROXY-2-NAPHTHOYL-COA THIOESTERASE 1"/>
    <property type="match status" value="1"/>
</dbReference>
<dbReference type="EMBL" id="CP000774">
    <property type="protein sequence ID" value="ABS62940.1"/>
    <property type="molecule type" value="Genomic_DNA"/>
</dbReference>
<evidence type="ECO:0000313" key="3">
    <source>
        <dbReference type="EMBL" id="ABS62940.1"/>
    </source>
</evidence>
<dbReference type="PANTHER" id="PTHR43240:SF8">
    <property type="entry name" value="PHENYLACETIC ACID DEGRADATION-RELATED PROTEIN"/>
    <property type="match status" value="1"/>
</dbReference>
<dbReference type="Proteomes" id="UP000006377">
    <property type="component" value="Chromosome"/>
</dbReference>
<dbReference type="GO" id="GO:0005829">
    <property type="term" value="C:cytosol"/>
    <property type="evidence" value="ECO:0007669"/>
    <property type="project" value="TreeGrafter"/>
</dbReference>
<dbReference type="Pfam" id="PF03061">
    <property type="entry name" value="4HBT"/>
    <property type="match status" value="1"/>
</dbReference>
<protein>
    <submittedName>
        <fullName evidence="3">Thioesterase superfamily protein</fullName>
    </submittedName>
</protein>
<name>A7HSQ7_PARL1</name>
<evidence type="ECO:0000256" key="1">
    <source>
        <dbReference type="ARBA" id="ARBA00022801"/>
    </source>
</evidence>
<evidence type="ECO:0000259" key="2">
    <source>
        <dbReference type="Pfam" id="PF03061"/>
    </source>
</evidence>
<keyword evidence="4" id="KW-1185">Reference proteome</keyword>
<dbReference type="STRING" id="402881.Plav_1320"/>
<accession>A7HSQ7</accession>
<dbReference type="InterPro" id="IPR006683">
    <property type="entry name" value="Thioestr_dom"/>
</dbReference>
<evidence type="ECO:0000313" key="4">
    <source>
        <dbReference type="Proteomes" id="UP000006377"/>
    </source>
</evidence>
<dbReference type="SUPFAM" id="SSF54637">
    <property type="entry name" value="Thioesterase/thiol ester dehydrase-isomerase"/>
    <property type="match status" value="1"/>
</dbReference>
<organism evidence="3 4">
    <name type="scientific">Parvibaculum lavamentivorans (strain DS-1 / DSM 13023 / NCIMB 13966)</name>
    <dbReference type="NCBI Taxonomy" id="402881"/>
    <lineage>
        <taxon>Bacteria</taxon>
        <taxon>Pseudomonadati</taxon>
        <taxon>Pseudomonadota</taxon>
        <taxon>Alphaproteobacteria</taxon>
        <taxon>Hyphomicrobiales</taxon>
        <taxon>Parvibaculaceae</taxon>
        <taxon>Parvibaculum</taxon>
    </lineage>
</organism>
<dbReference type="AlphaFoldDB" id="A7HSQ7"/>